<proteinExistence type="predicted"/>
<sequence length="132" mass="14237">MSLYPHLLAPLDLGFTTLKNRVLMGSMHTGLEELPDGPQRMAAFYGERAAAGVALIVTGGIAPNRQGVVYRGASTLEQPQQVAHHRTITEAVHQADGKIALQILHAGRYSYQPHPVAPSALQAPINPFRPAR</sequence>
<name>A0A447QJL2_SERRU</name>
<dbReference type="EC" id="1.3.1.34" evidence="10"/>
<dbReference type="InterPro" id="IPR051793">
    <property type="entry name" value="NADH:flavin_oxidoreductase"/>
</dbReference>
<evidence type="ECO:0000256" key="3">
    <source>
        <dbReference type="ARBA" id="ARBA00022630"/>
    </source>
</evidence>
<evidence type="ECO:0000256" key="1">
    <source>
        <dbReference type="ARBA" id="ARBA00001917"/>
    </source>
</evidence>
<feature type="domain" description="NADH:flavin oxidoreductase/NADH oxidase N-terminal" evidence="9">
    <location>
        <begin position="7"/>
        <end position="126"/>
    </location>
</feature>
<keyword evidence="5" id="KW-0479">Metal-binding</keyword>
<comment type="cofactor">
    <cofactor evidence="1">
        <name>FMN</name>
        <dbReference type="ChEBI" id="CHEBI:58210"/>
    </cofactor>
</comment>
<dbReference type="SUPFAM" id="SSF51395">
    <property type="entry name" value="FMN-linked oxidoreductases"/>
    <property type="match status" value="1"/>
</dbReference>
<keyword evidence="7" id="KW-0408">Iron</keyword>
<dbReference type="GO" id="GO:0008670">
    <property type="term" value="F:2,4-dienoyl-CoA reductase (NADPH) activity"/>
    <property type="evidence" value="ECO:0007669"/>
    <property type="project" value="UniProtKB-EC"/>
</dbReference>
<dbReference type="InterPro" id="IPR001155">
    <property type="entry name" value="OxRdtase_FMN_N"/>
</dbReference>
<dbReference type="Pfam" id="PF00724">
    <property type="entry name" value="Oxidored_FMN"/>
    <property type="match status" value="1"/>
</dbReference>
<dbReference type="GO" id="GO:0010181">
    <property type="term" value="F:FMN binding"/>
    <property type="evidence" value="ECO:0007669"/>
    <property type="project" value="InterPro"/>
</dbReference>
<accession>A0A447QJL2</accession>
<dbReference type="InterPro" id="IPR013785">
    <property type="entry name" value="Aldolase_TIM"/>
</dbReference>
<evidence type="ECO:0000256" key="5">
    <source>
        <dbReference type="ARBA" id="ARBA00022723"/>
    </source>
</evidence>
<dbReference type="GO" id="GO:0046872">
    <property type="term" value="F:metal ion binding"/>
    <property type="evidence" value="ECO:0007669"/>
    <property type="project" value="UniProtKB-KW"/>
</dbReference>
<dbReference type="PANTHER" id="PTHR42917">
    <property type="entry name" value="2,4-DIENOYL-COA REDUCTASE"/>
    <property type="match status" value="1"/>
</dbReference>
<evidence type="ECO:0000256" key="4">
    <source>
        <dbReference type="ARBA" id="ARBA00022643"/>
    </source>
</evidence>
<evidence type="ECO:0000256" key="6">
    <source>
        <dbReference type="ARBA" id="ARBA00023002"/>
    </source>
</evidence>
<dbReference type="AlphaFoldDB" id="A0A447QJL2"/>
<keyword evidence="4" id="KW-0288">FMN</keyword>
<reference evidence="10 11" key="1">
    <citation type="submission" date="2018-12" db="EMBL/GenBank/DDBJ databases">
        <authorList>
            <consortium name="Pathogen Informatics"/>
        </authorList>
    </citation>
    <scope>NUCLEOTIDE SEQUENCE [LARGE SCALE GENOMIC DNA]</scope>
    <source>
        <strain evidence="10 11">NCTC9419</strain>
    </source>
</reference>
<gene>
    <name evidence="10" type="primary">fadH_1</name>
    <name evidence="10" type="ORF">NCTC9419_01758</name>
</gene>
<keyword evidence="3" id="KW-0285">Flavoprotein</keyword>
<evidence type="ECO:0000259" key="9">
    <source>
        <dbReference type="Pfam" id="PF00724"/>
    </source>
</evidence>
<dbReference type="GO" id="GO:0051536">
    <property type="term" value="F:iron-sulfur cluster binding"/>
    <property type="evidence" value="ECO:0007669"/>
    <property type="project" value="UniProtKB-KW"/>
</dbReference>
<evidence type="ECO:0000313" key="10">
    <source>
        <dbReference type="EMBL" id="VEA70264.1"/>
    </source>
</evidence>
<protein>
    <submittedName>
        <fullName evidence="10">2,4-dienoyl-CoA reductase [NADPH]</fullName>
        <ecNumber evidence="10">1.3.1.34</ecNumber>
    </submittedName>
</protein>
<dbReference type="GO" id="GO:0033543">
    <property type="term" value="P:fatty acid beta-oxidation, unsaturated, even number, reductase/isomerase pathway"/>
    <property type="evidence" value="ECO:0007669"/>
    <property type="project" value="TreeGrafter"/>
</dbReference>
<comment type="cofactor">
    <cofactor evidence="2">
        <name>[4Fe-4S] cluster</name>
        <dbReference type="ChEBI" id="CHEBI:49883"/>
    </cofactor>
</comment>
<organism evidence="10 11">
    <name type="scientific">Serratia rubidaea</name>
    <name type="common">Serratia marinorubra</name>
    <dbReference type="NCBI Taxonomy" id="61652"/>
    <lineage>
        <taxon>Bacteria</taxon>
        <taxon>Pseudomonadati</taxon>
        <taxon>Pseudomonadota</taxon>
        <taxon>Gammaproteobacteria</taxon>
        <taxon>Enterobacterales</taxon>
        <taxon>Yersiniaceae</taxon>
        <taxon>Serratia</taxon>
    </lineage>
</organism>
<dbReference type="EMBL" id="LR134155">
    <property type="protein sequence ID" value="VEA70264.1"/>
    <property type="molecule type" value="Genomic_DNA"/>
</dbReference>
<evidence type="ECO:0000313" key="11">
    <source>
        <dbReference type="Proteomes" id="UP000271603"/>
    </source>
</evidence>
<dbReference type="Proteomes" id="UP000271603">
    <property type="component" value="Chromosome"/>
</dbReference>
<dbReference type="PANTHER" id="PTHR42917:SF2">
    <property type="entry name" value="2,4-DIENOYL-COA REDUCTASE [(2E)-ENOYL-COA-PRODUCING]"/>
    <property type="match status" value="1"/>
</dbReference>
<keyword evidence="8" id="KW-0411">Iron-sulfur</keyword>
<keyword evidence="6 10" id="KW-0560">Oxidoreductase</keyword>
<evidence type="ECO:0000256" key="2">
    <source>
        <dbReference type="ARBA" id="ARBA00001966"/>
    </source>
</evidence>
<evidence type="ECO:0000256" key="7">
    <source>
        <dbReference type="ARBA" id="ARBA00023004"/>
    </source>
</evidence>
<dbReference type="Gene3D" id="3.20.20.70">
    <property type="entry name" value="Aldolase class I"/>
    <property type="match status" value="1"/>
</dbReference>
<evidence type="ECO:0000256" key="8">
    <source>
        <dbReference type="ARBA" id="ARBA00023014"/>
    </source>
</evidence>